<gene>
    <name evidence="2" type="ORF">PENTCL1PPCAC_30730</name>
</gene>
<organism evidence="2 3">
    <name type="scientific">Pristionchus entomophagus</name>
    <dbReference type="NCBI Taxonomy" id="358040"/>
    <lineage>
        <taxon>Eukaryota</taxon>
        <taxon>Metazoa</taxon>
        <taxon>Ecdysozoa</taxon>
        <taxon>Nematoda</taxon>
        <taxon>Chromadorea</taxon>
        <taxon>Rhabditida</taxon>
        <taxon>Rhabditina</taxon>
        <taxon>Diplogasteromorpha</taxon>
        <taxon>Diplogasteroidea</taxon>
        <taxon>Neodiplogasteridae</taxon>
        <taxon>Pristionchus</taxon>
    </lineage>
</organism>
<feature type="region of interest" description="Disordered" evidence="1">
    <location>
        <begin position="1"/>
        <end position="24"/>
    </location>
</feature>
<accession>A0AAV5UQ23</accession>
<dbReference type="EMBL" id="BTSX01000119">
    <property type="protein sequence ID" value="GMT08556.1"/>
    <property type="molecule type" value="Genomic_DNA"/>
</dbReference>
<sequence>QADEVPYRCPLPPSSPSASASRSAVERTSTIPILMLFEPKSWLPTGTTSRFAPAATPSASSWKHSRSFPALQHRFPRSPWKKTTSTSQTLAARICAFPRTSRTICATCI</sequence>
<reference evidence="2" key="1">
    <citation type="submission" date="2023-10" db="EMBL/GenBank/DDBJ databases">
        <title>Genome assembly of Pristionchus species.</title>
        <authorList>
            <person name="Yoshida K."/>
            <person name="Sommer R.J."/>
        </authorList>
    </citation>
    <scope>NUCLEOTIDE SEQUENCE</scope>
    <source>
        <strain evidence="2">RS0144</strain>
    </source>
</reference>
<feature type="non-terminal residue" evidence="2">
    <location>
        <position position="1"/>
    </location>
</feature>
<evidence type="ECO:0000313" key="3">
    <source>
        <dbReference type="Proteomes" id="UP001432027"/>
    </source>
</evidence>
<dbReference type="Proteomes" id="UP001432027">
    <property type="component" value="Unassembled WGS sequence"/>
</dbReference>
<comment type="caution">
    <text evidence="2">The sequence shown here is derived from an EMBL/GenBank/DDBJ whole genome shotgun (WGS) entry which is preliminary data.</text>
</comment>
<feature type="non-terminal residue" evidence="2">
    <location>
        <position position="109"/>
    </location>
</feature>
<protein>
    <submittedName>
        <fullName evidence="2">Uncharacterized protein</fullName>
    </submittedName>
</protein>
<keyword evidence="3" id="KW-1185">Reference proteome</keyword>
<proteinExistence type="predicted"/>
<evidence type="ECO:0000313" key="2">
    <source>
        <dbReference type="EMBL" id="GMT08556.1"/>
    </source>
</evidence>
<dbReference type="AlphaFoldDB" id="A0AAV5UQ23"/>
<evidence type="ECO:0000256" key="1">
    <source>
        <dbReference type="SAM" id="MobiDB-lite"/>
    </source>
</evidence>
<name>A0AAV5UQ23_9BILA</name>